<evidence type="ECO:0000256" key="2">
    <source>
        <dbReference type="ARBA" id="ARBA00022448"/>
    </source>
</evidence>
<proteinExistence type="inferred from homology"/>
<dbReference type="InterPro" id="IPR038591">
    <property type="entry name" value="NolW-like_sf"/>
</dbReference>
<comment type="subcellular location">
    <subcellularLocation>
        <location evidence="8">Cell outer membrane</location>
    </subcellularLocation>
    <subcellularLocation>
        <location evidence="1">Membrane</location>
    </subcellularLocation>
</comment>
<dbReference type="PANTHER" id="PTHR30604:SF1">
    <property type="entry name" value="DNA UTILIZATION PROTEIN HOFQ"/>
    <property type="match status" value="1"/>
</dbReference>
<dbReference type="KEGG" id="lcd:clem_04545"/>
<dbReference type="InterPro" id="IPR001775">
    <property type="entry name" value="GspD/PilQ"/>
</dbReference>
<sequence length="488" mass="54777">MHKILLGLCLLLFNINVIAQNSLQHPKIKKEVENITKARIIKNKVGNKRISLNFQDIEVRAVLQLLAEFTGINMVISDTVKGNITLSLNDIAWEQALSIILTTQSLEKRRMGNIMFIAPAEEFTKREKKIRQAQDETNKFTPLQSLLFRIKYAKAADIANVLQEKNEAFLSRRGRIAVDIRTNSLWVQDSYKHLKIIRKLIEQLDIPVKQVLIEARIVNVTKDFAQDLGLRFGVARPTHLGALKKHDSLIKSSDSAEGVSLKERLNFDLDSLPMATSPVSVGIALAKLSNHILLDLELSALESEGRGEVISTPRLIATNQQPALIESGEEIPYQEATSSGATAVVFKKAVLSLKVTPQITPDSNILMDLKINQDIPSPKVFNGVPTILTKEIQTSVLVENGRTIVLGGIYKQDKNNEINRTPLLGDLPVVRHLFRNRSLSTRNEELLIFITPRIISNNLSSKSFDSSKQYMMRGVKLTKFGRQLEKYH</sequence>
<dbReference type="PRINTS" id="PR00811">
    <property type="entry name" value="BCTERIALGSPD"/>
</dbReference>
<keyword evidence="3" id="KW-0812">Transmembrane</keyword>
<keyword evidence="6" id="KW-0998">Cell outer membrane</keyword>
<evidence type="ECO:0000256" key="5">
    <source>
        <dbReference type="ARBA" id="ARBA00023136"/>
    </source>
</evidence>
<dbReference type="Proteomes" id="UP000201728">
    <property type="component" value="Chromosome"/>
</dbReference>
<dbReference type="InterPro" id="IPR013355">
    <property type="entry name" value="Pilus_4_PilQ"/>
</dbReference>
<keyword evidence="4 9" id="KW-0732">Signal</keyword>
<evidence type="ECO:0000256" key="7">
    <source>
        <dbReference type="RuleBase" id="RU004003"/>
    </source>
</evidence>
<evidence type="ECO:0000256" key="9">
    <source>
        <dbReference type="SAM" id="SignalP"/>
    </source>
</evidence>
<gene>
    <name evidence="11" type="primary">pilQ</name>
    <name evidence="11" type="ORF">clem_04545</name>
</gene>
<keyword evidence="12" id="KW-1185">Reference proteome</keyword>
<evidence type="ECO:0000256" key="4">
    <source>
        <dbReference type="ARBA" id="ARBA00022729"/>
    </source>
</evidence>
<dbReference type="Gene3D" id="3.30.1370.120">
    <property type="match status" value="1"/>
</dbReference>
<dbReference type="PANTHER" id="PTHR30604">
    <property type="entry name" value="PROTEIN TRANSPORT PROTEIN HOFQ"/>
    <property type="match status" value="1"/>
</dbReference>
<dbReference type="InterPro" id="IPR051808">
    <property type="entry name" value="Type_IV_pilus_biogenesis"/>
</dbReference>
<feature type="chain" id="PRO_5012081436" evidence="9">
    <location>
        <begin position="20"/>
        <end position="488"/>
    </location>
</feature>
<keyword evidence="2 8" id="KW-0813">Transport</keyword>
<dbReference type="RefSeq" id="WP_232505562.1">
    <property type="nucleotide sequence ID" value="NZ_CP016397.1"/>
</dbReference>
<comment type="similarity">
    <text evidence="7">Belongs to the bacterial secretin family.</text>
</comment>
<keyword evidence="5" id="KW-0472">Membrane</keyword>
<dbReference type="AlphaFoldDB" id="A0A222P0U6"/>
<dbReference type="GO" id="GO:0009306">
    <property type="term" value="P:protein secretion"/>
    <property type="evidence" value="ECO:0007669"/>
    <property type="project" value="InterPro"/>
</dbReference>
<protein>
    <submittedName>
        <fullName evidence="11">Type IV pilus biogenesis and competence protein PilQ</fullName>
    </submittedName>
</protein>
<evidence type="ECO:0000256" key="6">
    <source>
        <dbReference type="ARBA" id="ARBA00023237"/>
    </source>
</evidence>
<dbReference type="EMBL" id="CP016397">
    <property type="protein sequence ID" value="ASQ45467.1"/>
    <property type="molecule type" value="Genomic_DNA"/>
</dbReference>
<evidence type="ECO:0000256" key="8">
    <source>
        <dbReference type="RuleBase" id="RU004004"/>
    </source>
</evidence>
<dbReference type="InterPro" id="IPR011662">
    <property type="entry name" value="Secretin/TonB_short_N"/>
</dbReference>
<feature type="domain" description="Secretin/TonB short N-terminal" evidence="10">
    <location>
        <begin position="72"/>
        <end position="120"/>
    </location>
</feature>
<accession>A0A222P0U6</accession>
<evidence type="ECO:0000313" key="11">
    <source>
        <dbReference type="EMBL" id="ASQ45467.1"/>
    </source>
</evidence>
<dbReference type="Pfam" id="PF03958">
    <property type="entry name" value="Secretin_N"/>
    <property type="match status" value="1"/>
</dbReference>
<organism evidence="11 12">
    <name type="scientific">Legionella clemsonensis</name>
    <dbReference type="NCBI Taxonomy" id="1867846"/>
    <lineage>
        <taxon>Bacteria</taxon>
        <taxon>Pseudomonadati</taxon>
        <taxon>Pseudomonadota</taxon>
        <taxon>Gammaproteobacteria</taxon>
        <taxon>Legionellales</taxon>
        <taxon>Legionellaceae</taxon>
        <taxon>Legionella</taxon>
    </lineage>
</organism>
<evidence type="ECO:0000256" key="1">
    <source>
        <dbReference type="ARBA" id="ARBA00004370"/>
    </source>
</evidence>
<reference evidence="12" key="1">
    <citation type="submission" date="2016-07" db="EMBL/GenBank/DDBJ databases">
        <authorList>
            <person name="Florea S."/>
            <person name="Webb J.S."/>
            <person name="Jaromczyk J."/>
            <person name="Schardl C.L."/>
        </authorList>
    </citation>
    <scope>NUCLEOTIDE SEQUENCE [LARGE SCALE GENOMIC DNA]</scope>
    <source>
        <strain evidence="12">CDC-D5610</strain>
    </source>
</reference>
<dbReference type="Pfam" id="PF21305">
    <property type="entry name" value="type_II_gspD_N0"/>
    <property type="match status" value="1"/>
</dbReference>
<dbReference type="Pfam" id="PF00263">
    <property type="entry name" value="Secretin"/>
    <property type="match status" value="1"/>
</dbReference>
<dbReference type="GO" id="GO:0009279">
    <property type="term" value="C:cell outer membrane"/>
    <property type="evidence" value="ECO:0007669"/>
    <property type="project" value="UniProtKB-SubCell"/>
</dbReference>
<dbReference type="InterPro" id="IPR005644">
    <property type="entry name" value="NolW-like"/>
</dbReference>
<evidence type="ECO:0000259" key="10">
    <source>
        <dbReference type="SMART" id="SM00965"/>
    </source>
</evidence>
<dbReference type="InterPro" id="IPR049371">
    <property type="entry name" value="GspD-like_N0"/>
</dbReference>
<feature type="signal peptide" evidence="9">
    <location>
        <begin position="1"/>
        <end position="19"/>
    </location>
</feature>
<name>A0A222P0U6_9GAMM</name>
<dbReference type="NCBIfam" id="TIGR02515">
    <property type="entry name" value="IV_pilus_PilQ"/>
    <property type="match status" value="1"/>
</dbReference>
<evidence type="ECO:0000313" key="12">
    <source>
        <dbReference type="Proteomes" id="UP000201728"/>
    </source>
</evidence>
<dbReference type="InterPro" id="IPR004846">
    <property type="entry name" value="T2SS/T3SS_dom"/>
</dbReference>
<evidence type="ECO:0000256" key="3">
    <source>
        <dbReference type="ARBA" id="ARBA00022692"/>
    </source>
</evidence>
<dbReference type="SMART" id="SM00965">
    <property type="entry name" value="STN"/>
    <property type="match status" value="1"/>
</dbReference>
<dbReference type="Gene3D" id="3.30.1370.130">
    <property type="match status" value="1"/>
</dbReference>